<dbReference type="EC" id="2.3.1.-" evidence="4"/>
<evidence type="ECO:0000259" key="3">
    <source>
        <dbReference type="PROSITE" id="PS51186"/>
    </source>
</evidence>
<name>A0A645F715_9ZZZZ</name>
<dbReference type="InterPro" id="IPR000182">
    <property type="entry name" value="GNAT_dom"/>
</dbReference>
<dbReference type="PROSITE" id="PS51186">
    <property type="entry name" value="GNAT"/>
    <property type="match status" value="1"/>
</dbReference>
<dbReference type="EMBL" id="VSSQ01055225">
    <property type="protein sequence ID" value="MPN09139.1"/>
    <property type="molecule type" value="Genomic_DNA"/>
</dbReference>
<dbReference type="PANTHER" id="PTHR43800:SF1">
    <property type="entry name" value="PEPTIDYL-LYSINE N-ACETYLTRANSFERASE YJAB"/>
    <property type="match status" value="1"/>
</dbReference>
<keyword evidence="1 4" id="KW-0808">Transferase</keyword>
<sequence>MIIYGAKDFRGKLIGFAGVSNNKLEALFILSDYIGKGAGSMLLDYVVSKMEITQVDVNEQNSNALDFYLKKGFIVKGRSETDSLGLPYPILHLTISK</sequence>
<keyword evidence="2 4" id="KW-0012">Acyltransferase</keyword>
<accession>A0A645F715</accession>
<dbReference type="CDD" id="cd04301">
    <property type="entry name" value="NAT_SF"/>
    <property type="match status" value="1"/>
</dbReference>
<reference evidence="4" key="1">
    <citation type="submission" date="2019-08" db="EMBL/GenBank/DDBJ databases">
        <authorList>
            <person name="Kucharzyk K."/>
            <person name="Murdoch R.W."/>
            <person name="Higgins S."/>
            <person name="Loffler F."/>
        </authorList>
    </citation>
    <scope>NUCLEOTIDE SEQUENCE</scope>
</reference>
<dbReference type="Pfam" id="PF13673">
    <property type="entry name" value="Acetyltransf_10"/>
    <property type="match status" value="1"/>
</dbReference>
<dbReference type="InterPro" id="IPR016181">
    <property type="entry name" value="Acyl_CoA_acyltransferase"/>
</dbReference>
<dbReference type="SUPFAM" id="SSF55729">
    <property type="entry name" value="Acyl-CoA N-acyltransferases (Nat)"/>
    <property type="match status" value="1"/>
</dbReference>
<dbReference type="AlphaFoldDB" id="A0A645F715"/>
<dbReference type="PANTHER" id="PTHR43800">
    <property type="entry name" value="PEPTIDYL-LYSINE N-ACETYLTRANSFERASE YJAB"/>
    <property type="match status" value="1"/>
</dbReference>
<protein>
    <submittedName>
        <fullName evidence="4">Putative N-acetyltransferase YjaB</fullName>
        <ecNumber evidence="4">2.3.1.-</ecNumber>
    </submittedName>
</protein>
<gene>
    <name evidence="4" type="primary">yjaB_12</name>
    <name evidence="4" type="ORF">SDC9_156427</name>
</gene>
<dbReference type="GO" id="GO:0016747">
    <property type="term" value="F:acyltransferase activity, transferring groups other than amino-acyl groups"/>
    <property type="evidence" value="ECO:0007669"/>
    <property type="project" value="InterPro"/>
</dbReference>
<proteinExistence type="predicted"/>
<organism evidence="4">
    <name type="scientific">bioreactor metagenome</name>
    <dbReference type="NCBI Taxonomy" id="1076179"/>
    <lineage>
        <taxon>unclassified sequences</taxon>
        <taxon>metagenomes</taxon>
        <taxon>ecological metagenomes</taxon>
    </lineage>
</organism>
<evidence type="ECO:0000256" key="2">
    <source>
        <dbReference type="ARBA" id="ARBA00023315"/>
    </source>
</evidence>
<evidence type="ECO:0000256" key="1">
    <source>
        <dbReference type="ARBA" id="ARBA00022679"/>
    </source>
</evidence>
<dbReference type="Gene3D" id="3.40.630.30">
    <property type="match status" value="1"/>
</dbReference>
<feature type="domain" description="N-acetyltransferase" evidence="3">
    <location>
        <begin position="1"/>
        <end position="97"/>
    </location>
</feature>
<evidence type="ECO:0000313" key="4">
    <source>
        <dbReference type="EMBL" id="MPN09139.1"/>
    </source>
</evidence>
<comment type="caution">
    <text evidence="4">The sequence shown here is derived from an EMBL/GenBank/DDBJ whole genome shotgun (WGS) entry which is preliminary data.</text>
</comment>